<comment type="similarity">
    <text evidence="3">Belongs to the glycoside-pentoside-hexuronide (GPH) cation symporter transporter (TC 2.A.2.4) family.</text>
</comment>
<feature type="transmembrane region" description="Helical" evidence="13">
    <location>
        <begin position="434"/>
        <end position="452"/>
    </location>
</feature>
<dbReference type="FunFam" id="1.20.1250.20:FF:000182">
    <property type="entry name" value="Sucrose transporter SUC2"/>
    <property type="match status" value="1"/>
</dbReference>
<evidence type="ECO:0000256" key="2">
    <source>
        <dbReference type="ARBA" id="ARBA00004914"/>
    </source>
</evidence>
<dbReference type="InterPro" id="IPR011701">
    <property type="entry name" value="MFS"/>
</dbReference>
<evidence type="ECO:0000256" key="8">
    <source>
        <dbReference type="ARBA" id="ARBA00022847"/>
    </source>
</evidence>
<feature type="transmembrane region" description="Helical" evidence="13">
    <location>
        <begin position="222"/>
        <end position="246"/>
    </location>
</feature>
<keyword evidence="7 13" id="KW-0812">Transmembrane</keyword>
<dbReference type="OrthoDB" id="28755at2759"/>
<evidence type="ECO:0000256" key="1">
    <source>
        <dbReference type="ARBA" id="ARBA00004651"/>
    </source>
</evidence>
<dbReference type="Proteomes" id="UP000326396">
    <property type="component" value="Linkage Group LG5"/>
</dbReference>
<evidence type="ECO:0000313" key="14">
    <source>
        <dbReference type="EMBL" id="KAD3642244.1"/>
    </source>
</evidence>
<comment type="caution">
    <text evidence="14">The sequence shown here is derived from an EMBL/GenBank/DDBJ whole genome shotgun (WGS) entry which is preliminary data.</text>
</comment>
<dbReference type="EMBL" id="SZYD01000015">
    <property type="protein sequence ID" value="KAD3642244.1"/>
    <property type="molecule type" value="Genomic_DNA"/>
</dbReference>
<gene>
    <name evidence="14" type="ORF">E3N88_31468</name>
</gene>
<dbReference type="Gene3D" id="1.20.1250.20">
    <property type="entry name" value="MFS general substrate transporter like domains"/>
    <property type="match status" value="1"/>
</dbReference>
<evidence type="ECO:0000256" key="3">
    <source>
        <dbReference type="ARBA" id="ARBA00007134"/>
    </source>
</evidence>
<feature type="region of interest" description="Disordered" evidence="12">
    <location>
        <begin position="309"/>
        <end position="356"/>
    </location>
</feature>
<dbReference type="InterPro" id="IPR036259">
    <property type="entry name" value="MFS_trans_sf"/>
</dbReference>
<feature type="compositionally biased region" description="Basic and acidic residues" evidence="12">
    <location>
        <begin position="344"/>
        <end position="356"/>
    </location>
</feature>
<feature type="transmembrane region" description="Helical" evidence="13">
    <location>
        <begin position="507"/>
        <end position="530"/>
    </location>
</feature>
<evidence type="ECO:0000256" key="10">
    <source>
        <dbReference type="ARBA" id="ARBA00023136"/>
    </source>
</evidence>
<feature type="transmembrane region" description="Helical" evidence="13">
    <location>
        <begin position="68"/>
        <end position="87"/>
    </location>
</feature>
<dbReference type="FunFam" id="1.20.1250.20:FF:000366">
    <property type="entry name" value="Sucrose transport protein SUT5"/>
    <property type="match status" value="1"/>
</dbReference>
<keyword evidence="8" id="KW-0769">Symport</keyword>
<feature type="transmembrane region" description="Helical" evidence="13">
    <location>
        <begin position="542"/>
        <end position="562"/>
    </location>
</feature>
<feature type="transmembrane region" description="Helical" evidence="13">
    <location>
        <begin position="464"/>
        <end position="487"/>
    </location>
</feature>
<feature type="compositionally biased region" description="Basic and acidic residues" evidence="12">
    <location>
        <begin position="315"/>
        <end position="334"/>
    </location>
</feature>
<evidence type="ECO:0000256" key="13">
    <source>
        <dbReference type="SAM" id="Phobius"/>
    </source>
</evidence>
<accession>A0A5N6MSG7</accession>
<evidence type="ECO:0000256" key="7">
    <source>
        <dbReference type="ARBA" id="ARBA00022692"/>
    </source>
</evidence>
<evidence type="ECO:0000256" key="6">
    <source>
        <dbReference type="ARBA" id="ARBA00022597"/>
    </source>
</evidence>
<dbReference type="PANTHER" id="PTHR19432">
    <property type="entry name" value="SUGAR TRANSPORTER"/>
    <property type="match status" value="1"/>
</dbReference>
<keyword evidence="9 13" id="KW-1133">Transmembrane helix</keyword>
<feature type="transmembrane region" description="Helical" evidence="13">
    <location>
        <begin position="574"/>
        <end position="593"/>
    </location>
</feature>
<feature type="transmembrane region" description="Helical" evidence="13">
    <location>
        <begin position="381"/>
        <end position="403"/>
    </location>
</feature>
<keyword evidence="10 13" id="KW-0472">Membrane</keyword>
<keyword evidence="4" id="KW-0813">Transport</keyword>
<evidence type="ECO:0000256" key="9">
    <source>
        <dbReference type="ARBA" id="ARBA00022989"/>
    </source>
</evidence>
<evidence type="ECO:0000256" key="4">
    <source>
        <dbReference type="ARBA" id="ARBA00022448"/>
    </source>
</evidence>
<reference evidence="14 15" key="1">
    <citation type="submission" date="2019-05" db="EMBL/GenBank/DDBJ databases">
        <title>Mikania micrantha, genome provides insights into the molecular mechanism of rapid growth.</title>
        <authorList>
            <person name="Liu B."/>
        </authorList>
    </citation>
    <scope>NUCLEOTIDE SEQUENCE [LARGE SCALE GENOMIC DNA]</scope>
    <source>
        <strain evidence="14">NLD-2019</strain>
        <tissue evidence="14">Leaf</tissue>
    </source>
</reference>
<evidence type="ECO:0000313" key="15">
    <source>
        <dbReference type="Proteomes" id="UP000326396"/>
    </source>
</evidence>
<sequence>MDTISIRVPYKNLRHDADADVDVGVEMVKFEEEAIRRIESDKSNIFPNGNASNSSSPSQRSPAKNCSLITLVLSCTVAAGVQFGWALQLSLLTPYIQTLGIGHAFSSFIWLCGPITGLVVQPCVGIWSDKCSSKYGRRRPFILLGSLMISLSVIIIGFSADIGYLIGDTKEHCSTFKGARPRAAFVFILGFWMLDLANNTVQGPARALLADLAGPDQRNSANAIFCSWMAVGNILGFLSGSSGKWHSWFPFLTSRACCEACGNLKAAFLVAVVFLTFCTMVTLYFAKEVPLAPEQHPSLSDVDPLLEDVQSQQHGPDHSESKPRKNAGDHKVGSRPENVFEMNSNEKKLDSTDKEDHVESFSNSPSAVLVNLLTSLRHLPIGMHSVLIVMALTWLSWFPFFLFDTDWMGREVYHGDPKGNAAEIKAYDEGVREGAFGLLLNSVVLGVSSFLIEPMCQWIGSKFVWAASNFIVFACMAGTAIITLISLEESRETDNALGGNETIKTASLVVFAILGLPLAITYSVPFSVTADLTADTGGGQGLAIGVLNLAIVIPQMIVSLGAGPWDALFGGGNVPAFVLASLSALAAGIIATLKLPTPSNSYTPIGFHVG</sequence>
<evidence type="ECO:0000256" key="5">
    <source>
        <dbReference type="ARBA" id="ARBA00022475"/>
    </source>
</evidence>
<dbReference type="SUPFAM" id="SSF103473">
    <property type="entry name" value="MFS general substrate transporter"/>
    <property type="match status" value="1"/>
</dbReference>
<name>A0A5N6MSG7_9ASTR</name>
<keyword evidence="5" id="KW-1003">Cell membrane</keyword>
<keyword evidence="6" id="KW-0762">Sugar transport</keyword>
<comment type="subcellular location">
    <subcellularLocation>
        <location evidence="1">Cell membrane</location>
        <topology evidence="1">Multi-pass membrane protein</topology>
    </subcellularLocation>
</comment>
<comment type="similarity">
    <text evidence="11">Belongs to the major facilitator superfamily. Phosphate:H(+) symporter (TC 2.A.1.9) family.</text>
</comment>
<dbReference type="AlphaFoldDB" id="A0A5N6MSG7"/>
<organism evidence="14 15">
    <name type="scientific">Mikania micrantha</name>
    <name type="common">bitter vine</name>
    <dbReference type="NCBI Taxonomy" id="192012"/>
    <lineage>
        <taxon>Eukaryota</taxon>
        <taxon>Viridiplantae</taxon>
        <taxon>Streptophyta</taxon>
        <taxon>Embryophyta</taxon>
        <taxon>Tracheophyta</taxon>
        <taxon>Spermatophyta</taxon>
        <taxon>Magnoliopsida</taxon>
        <taxon>eudicotyledons</taxon>
        <taxon>Gunneridae</taxon>
        <taxon>Pentapetalae</taxon>
        <taxon>asterids</taxon>
        <taxon>campanulids</taxon>
        <taxon>Asterales</taxon>
        <taxon>Asteraceae</taxon>
        <taxon>Asteroideae</taxon>
        <taxon>Heliantheae alliance</taxon>
        <taxon>Eupatorieae</taxon>
        <taxon>Mikania</taxon>
    </lineage>
</organism>
<evidence type="ECO:0000256" key="11">
    <source>
        <dbReference type="ARBA" id="ARBA00044504"/>
    </source>
</evidence>
<dbReference type="PANTHER" id="PTHR19432:SF93">
    <property type="entry name" value="SUCROSE TRANSPORTER 2-RELATED"/>
    <property type="match status" value="1"/>
</dbReference>
<evidence type="ECO:0000256" key="12">
    <source>
        <dbReference type="SAM" id="MobiDB-lite"/>
    </source>
</evidence>
<comment type="pathway">
    <text evidence="2">Glycan biosynthesis; sucrose metabolism.</text>
</comment>
<dbReference type="Pfam" id="PF07690">
    <property type="entry name" value="MFS_1"/>
    <property type="match status" value="1"/>
</dbReference>
<proteinExistence type="inferred from homology"/>
<feature type="transmembrane region" description="Helical" evidence="13">
    <location>
        <begin position="107"/>
        <end position="128"/>
    </location>
</feature>
<feature type="transmembrane region" description="Helical" evidence="13">
    <location>
        <begin position="266"/>
        <end position="286"/>
    </location>
</feature>
<dbReference type="GO" id="GO:0008506">
    <property type="term" value="F:sucrose:proton symporter activity"/>
    <property type="evidence" value="ECO:0007669"/>
    <property type="project" value="TreeGrafter"/>
</dbReference>
<dbReference type="CDD" id="cd17313">
    <property type="entry name" value="MFS_SLC45_SUC"/>
    <property type="match status" value="1"/>
</dbReference>
<keyword evidence="15" id="KW-1185">Reference proteome</keyword>
<feature type="transmembrane region" description="Helical" evidence="13">
    <location>
        <begin position="140"/>
        <end position="163"/>
    </location>
</feature>
<dbReference type="GO" id="GO:0005886">
    <property type="term" value="C:plasma membrane"/>
    <property type="evidence" value="ECO:0007669"/>
    <property type="project" value="UniProtKB-SubCell"/>
</dbReference>
<evidence type="ECO:0008006" key="16">
    <source>
        <dbReference type="Google" id="ProtNLM"/>
    </source>
</evidence>
<protein>
    <recommendedName>
        <fullName evidence="16">Major facilitator superfamily (MFS) profile domain-containing protein</fullName>
    </recommendedName>
</protein>